<dbReference type="InterPro" id="IPR051158">
    <property type="entry name" value="Metallophosphoesterase_sf"/>
</dbReference>
<keyword evidence="4" id="KW-1185">Reference proteome</keyword>
<dbReference type="PANTHER" id="PTHR31302:SF0">
    <property type="entry name" value="TRANSMEMBRANE PROTEIN WITH METALLOPHOSPHOESTERASE DOMAIN"/>
    <property type="match status" value="1"/>
</dbReference>
<feature type="transmembrane region" description="Helical" evidence="1">
    <location>
        <begin position="114"/>
        <end position="142"/>
    </location>
</feature>
<feature type="domain" description="Calcineurin-like phosphoesterase" evidence="2">
    <location>
        <begin position="196"/>
        <end position="370"/>
    </location>
</feature>
<accession>A0ABN8NN94</accession>
<keyword evidence="1" id="KW-1133">Transmembrane helix</keyword>
<dbReference type="Proteomes" id="UP001159405">
    <property type="component" value="Unassembled WGS sequence"/>
</dbReference>
<organism evidence="3 4">
    <name type="scientific">Porites lobata</name>
    <dbReference type="NCBI Taxonomy" id="104759"/>
    <lineage>
        <taxon>Eukaryota</taxon>
        <taxon>Metazoa</taxon>
        <taxon>Cnidaria</taxon>
        <taxon>Anthozoa</taxon>
        <taxon>Hexacorallia</taxon>
        <taxon>Scleractinia</taxon>
        <taxon>Fungiina</taxon>
        <taxon>Poritidae</taxon>
        <taxon>Porites</taxon>
    </lineage>
</organism>
<dbReference type="Gene3D" id="3.60.21.10">
    <property type="match status" value="1"/>
</dbReference>
<dbReference type="EMBL" id="CALNXK010000029">
    <property type="protein sequence ID" value="CAH3116064.1"/>
    <property type="molecule type" value="Genomic_DNA"/>
</dbReference>
<evidence type="ECO:0000256" key="1">
    <source>
        <dbReference type="SAM" id="Phobius"/>
    </source>
</evidence>
<dbReference type="PANTHER" id="PTHR31302">
    <property type="entry name" value="TRANSMEMBRANE PROTEIN WITH METALLOPHOSPHOESTERASE DOMAIN-RELATED"/>
    <property type="match status" value="1"/>
</dbReference>
<proteinExistence type="predicted"/>
<dbReference type="Pfam" id="PF00149">
    <property type="entry name" value="Metallophos"/>
    <property type="match status" value="1"/>
</dbReference>
<dbReference type="InterPro" id="IPR004843">
    <property type="entry name" value="Calcineurin-like_PHP"/>
</dbReference>
<gene>
    <name evidence="3" type="ORF">PLOB_00024217</name>
</gene>
<feature type="transmembrane region" description="Helical" evidence="1">
    <location>
        <begin position="154"/>
        <end position="172"/>
    </location>
</feature>
<name>A0ABN8NN94_9CNID</name>
<comment type="caution">
    <text evidence="3">The sequence shown here is derived from an EMBL/GenBank/DDBJ whole genome shotgun (WGS) entry which is preliminary data.</text>
</comment>
<keyword evidence="1" id="KW-0472">Membrane</keyword>
<feature type="transmembrane region" description="Helical" evidence="1">
    <location>
        <begin position="78"/>
        <end position="102"/>
    </location>
</feature>
<evidence type="ECO:0000313" key="3">
    <source>
        <dbReference type="EMBL" id="CAH3116064.1"/>
    </source>
</evidence>
<dbReference type="InterPro" id="IPR029052">
    <property type="entry name" value="Metallo-depent_PP-like"/>
</dbReference>
<feature type="transmembrane region" description="Helical" evidence="1">
    <location>
        <begin position="36"/>
        <end position="58"/>
    </location>
</feature>
<evidence type="ECO:0000259" key="2">
    <source>
        <dbReference type="Pfam" id="PF00149"/>
    </source>
</evidence>
<evidence type="ECO:0000313" key="4">
    <source>
        <dbReference type="Proteomes" id="UP001159405"/>
    </source>
</evidence>
<dbReference type="CDD" id="cd07385">
    <property type="entry name" value="MPP_YkuE_C"/>
    <property type="match status" value="1"/>
</dbReference>
<protein>
    <recommendedName>
        <fullName evidence="2">Calcineurin-like phosphoesterase domain-containing protein</fullName>
    </recommendedName>
</protein>
<feature type="transmembrane region" description="Helical" evidence="1">
    <location>
        <begin position="6"/>
        <end position="29"/>
    </location>
</feature>
<keyword evidence="1" id="KW-0812">Transmembrane</keyword>
<dbReference type="SUPFAM" id="SSF56300">
    <property type="entry name" value="Metallo-dependent phosphatases"/>
    <property type="match status" value="1"/>
</dbReference>
<reference evidence="3 4" key="1">
    <citation type="submission" date="2022-05" db="EMBL/GenBank/DDBJ databases">
        <authorList>
            <consortium name="Genoscope - CEA"/>
            <person name="William W."/>
        </authorList>
    </citation>
    <scope>NUCLEOTIDE SEQUENCE [LARGE SCALE GENOMIC DNA]</scope>
</reference>
<sequence>MAEMKMLRVLGGIGVLLATTMAGTLLLDLKPQRKMVLFRIQIILIFFMLMCAVTRFVWINLTVLLPSRRTDSKTLLVVHWLSYAFLVIIVALSFFSIPVSRLSIGREPFFITRIAFTCLGLVILLFFNLCFLSAIFTILWFFKCPFPNANKWKAVIASAVSIFLCIHGLSAASKGPSVVRKTIPLAKLPPSFYGTTIVQLSDIHLGPMVGSADLERVVNRVLIIKPDIVVITGDLVDSTVEKLKQIILPLKKLSSRYGVFFVTGNHEYFTGDAEAWLHELKKFGIHPLHNSHVLIRSPTNPEDKIYLAGVDDVEADRLSYEDHGMKLSKALSGKSAKYPTILLAHQPKAAQQALNQFSDIDLILSGHTHGGQFFPMHIPIYLFNPFFAGLYKHKETYVYVSSGTYFYGIPLRIGSTPEITILTLVQKQ</sequence>